<evidence type="ECO:0000256" key="2">
    <source>
        <dbReference type="SAM" id="SignalP"/>
    </source>
</evidence>
<proteinExistence type="predicted"/>
<dbReference type="SMART" id="SM00308">
    <property type="entry name" value="LH2"/>
    <property type="match status" value="1"/>
</dbReference>
<evidence type="ECO:0000313" key="5">
    <source>
        <dbReference type="Proteomes" id="UP000597762"/>
    </source>
</evidence>
<feature type="signal peptide" evidence="2">
    <location>
        <begin position="1"/>
        <end position="22"/>
    </location>
</feature>
<dbReference type="Gene3D" id="2.40.180.10">
    <property type="entry name" value="Catalase core domain"/>
    <property type="match status" value="1"/>
</dbReference>
<dbReference type="Proteomes" id="UP000597762">
    <property type="component" value="Unassembled WGS sequence"/>
</dbReference>
<dbReference type="SUPFAM" id="SSF49723">
    <property type="entry name" value="Lipase/lipooxygenase domain (PLAT/LH2 domain)"/>
    <property type="match status" value="3"/>
</dbReference>
<dbReference type="PANTHER" id="PTHR45901">
    <property type="entry name" value="PROTEIN CBG12474"/>
    <property type="match status" value="1"/>
</dbReference>
<keyword evidence="2" id="KW-0732">Signal</keyword>
<feature type="domain" description="PLAT" evidence="3">
    <location>
        <begin position="75"/>
        <end position="191"/>
    </location>
</feature>
<evidence type="ECO:0000259" key="3">
    <source>
        <dbReference type="PROSITE" id="PS50095"/>
    </source>
</evidence>
<evidence type="ECO:0000256" key="1">
    <source>
        <dbReference type="PROSITE-ProRule" id="PRU00152"/>
    </source>
</evidence>
<comment type="caution">
    <text evidence="1">Lacks conserved residue(s) required for the propagation of feature annotation.</text>
</comment>
<dbReference type="InterPro" id="IPR001024">
    <property type="entry name" value="PLAT/LH2_dom"/>
</dbReference>
<keyword evidence="5" id="KW-1185">Reference proteome</keyword>
<reference evidence="4" key="1">
    <citation type="submission" date="2021-01" db="EMBL/GenBank/DDBJ databases">
        <authorList>
            <person name="Li R."/>
            <person name="Bekaert M."/>
        </authorList>
    </citation>
    <scope>NUCLEOTIDE SEQUENCE</scope>
    <source>
        <strain evidence="4">Farmed</strain>
    </source>
</reference>
<dbReference type="PANTHER" id="PTHR45901:SF3">
    <property type="entry name" value="LIPOXYGENASE HOMOLOGY DOMAIN-CONTAINING PROTEIN 1"/>
    <property type="match status" value="1"/>
</dbReference>
<name>A0A812DD74_ACAPH</name>
<dbReference type="CDD" id="cd01756">
    <property type="entry name" value="PLAT_repeat"/>
    <property type="match status" value="1"/>
</dbReference>
<dbReference type="PROSITE" id="PS50095">
    <property type="entry name" value="PLAT"/>
    <property type="match status" value="3"/>
</dbReference>
<evidence type="ECO:0000313" key="4">
    <source>
        <dbReference type="EMBL" id="CAE1296591.1"/>
    </source>
</evidence>
<dbReference type="Gene3D" id="2.60.60.20">
    <property type="entry name" value="PLAT/LH2 domain"/>
    <property type="match status" value="2"/>
</dbReference>
<feature type="chain" id="PRO_5032676588" evidence="2">
    <location>
        <begin position="23"/>
        <end position="298"/>
    </location>
</feature>
<feature type="domain" description="PLAT" evidence="3">
    <location>
        <begin position="203"/>
        <end position="298"/>
    </location>
</feature>
<dbReference type="Pfam" id="PF01477">
    <property type="entry name" value="PLAT"/>
    <property type="match status" value="2"/>
</dbReference>
<dbReference type="AlphaFoldDB" id="A0A812DD74"/>
<dbReference type="InterPro" id="IPR036392">
    <property type="entry name" value="PLAT/LH2_dom_sf"/>
</dbReference>
<accession>A0A812DD74</accession>
<dbReference type="EMBL" id="CAHIKZ030003122">
    <property type="protein sequence ID" value="CAE1296591.1"/>
    <property type="molecule type" value="Genomic_DNA"/>
</dbReference>
<dbReference type="InterPro" id="IPR052970">
    <property type="entry name" value="Inner_ear_hair_cell_LOXHD"/>
</dbReference>
<feature type="domain" description="PLAT" evidence="3">
    <location>
        <begin position="1"/>
        <end position="68"/>
    </location>
</feature>
<organism evidence="4 5">
    <name type="scientific">Acanthosepion pharaonis</name>
    <name type="common">Pharaoh cuttlefish</name>
    <name type="synonym">Sepia pharaonis</name>
    <dbReference type="NCBI Taxonomy" id="158019"/>
    <lineage>
        <taxon>Eukaryota</taxon>
        <taxon>Metazoa</taxon>
        <taxon>Spiralia</taxon>
        <taxon>Lophotrochozoa</taxon>
        <taxon>Mollusca</taxon>
        <taxon>Cephalopoda</taxon>
        <taxon>Coleoidea</taxon>
        <taxon>Decapodiformes</taxon>
        <taxon>Sepiida</taxon>
        <taxon>Sepiina</taxon>
        <taxon>Sepiidae</taxon>
        <taxon>Acanthosepion</taxon>
    </lineage>
</organism>
<dbReference type="OrthoDB" id="5322100at2759"/>
<gene>
    <name evidence="4" type="ORF">SPHA_51537</name>
</gene>
<protein>
    <submittedName>
        <fullName evidence="4">Lipoxygenase homology domain-containing protein 1</fullName>
    </submittedName>
</protein>
<sequence>MHYKKFFYVLVNFALIFILQNSGNKKEDAWLLNRIEITNTAKKKTWSFLCYQWLSLFHGDGHSERKLFPHKLIKTEYEVVTVTGDAVDASTGANVFITLYGKLGVSKKIPLRSKKVCFQKGESDRFQLKTTCIDPLIKIHIEHDNTGFSPGWFLERVVVTNLKGIKKPYYFPCGKWLAKDKGDGSISQDLIGSRDPLLMRKDNIYNVTVYTGDIKGAGTNASVFITLFGEFTDSGKHRLRSSIKDFQRGRVDQFIIKCPCLGHLERIHIEHDNTGFGPGWFLDKFFSFLLFLNSLLPT</sequence>
<comment type="caution">
    <text evidence="4">The sequence shown here is derived from an EMBL/GenBank/DDBJ whole genome shotgun (WGS) entry which is preliminary data.</text>
</comment>